<evidence type="ECO:0000256" key="3">
    <source>
        <dbReference type="ARBA" id="ARBA00012119"/>
    </source>
</evidence>
<dbReference type="SUPFAM" id="SSF53613">
    <property type="entry name" value="Ribokinase-like"/>
    <property type="match status" value="1"/>
</dbReference>
<comment type="cofactor">
    <cofactor evidence="1">
        <name>Mg(2+)</name>
        <dbReference type="ChEBI" id="CHEBI:18420"/>
    </cofactor>
</comment>
<evidence type="ECO:0000256" key="2">
    <source>
        <dbReference type="ARBA" id="ARBA00004801"/>
    </source>
</evidence>
<dbReference type="EMBL" id="JAPNTZ010000019">
    <property type="protein sequence ID" value="MCY1144339.1"/>
    <property type="molecule type" value="Genomic_DNA"/>
</dbReference>
<evidence type="ECO:0000256" key="7">
    <source>
        <dbReference type="ARBA" id="ARBA00022777"/>
    </source>
</evidence>
<dbReference type="Pfam" id="PF00294">
    <property type="entry name" value="PfkB"/>
    <property type="match status" value="1"/>
</dbReference>
<keyword evidence="6" id="KW-0547">Nucleotide-binding</keyword>
<evidence type="ECO:0000313" key="11">
    <source>
        <dbReference type="Proteomes" id="UP001151002"/>
    </source>
</evidence>
<dbReference type="GO" id="GO:0016301">
    <property type="term" value="F:kinase activity"/>
    <property type="evidence" value="ECO:0007669"/>
    <property type="project" value="UniProtKB-KW"/>
</dbReference>
<dbReference type="RefSeq" id="WP_267568915.1">
    <property type="nucleotide sequence ID" value="NZ_JAPNTZ010000019.1"/>
</dbReference>
<dbReference type="PANTHER" id="PTHR45769:SF3">
    <property type="entry name" value="ADENOSINE KINASE"/>
    <property type="match status" value="1"/>
</dbReference>
<evidence type="ECO:0000256" key="6">
    <source>
        <dbReference type="ARBA" id="ARBA00022741"/>
    </source>
</evidence>
<dbReference type="Proteomes" id="UP001151002">
    <property type="component" value="Unassembled WGS sequence"/>
</dbReference>
<keyword evidence="11" id="KW-1185">Reference proteome</keyword>
<reference evidence="10" key="1">
    <citation type="submission" date="2022-11" db="EMBL/GenBank/DDBJ databases">
        <authorList>
            <person name="Somphong A."/>
            <person name="Phongsopitanun W."/>
        </authorList>
    </citation>
    <scope>NUCLEOTIDE SEQUENCE</scope>
    <source>
        <strain evidence="10">Pm04-4</strain>
    </source>
</reference>
<comment type="pathway">
    <text evidence="2">Purine metabolism; AMP biosynthesis via salvage pathway; AMP from adenosine: step 1/1.</text>
</comment>
<feature type="domain" description="Carbohydrate kinase PfkB" evidence="9">
    <location>
        <begin position="45"/>
        <end position="273"/>
    </location>
</feature>
<evidence type="ECO:0000256" key="4">
    <source>
        <dbReference type="ARBA" id="ARBA00022679"/>
    </source>
</evidence>
<dbReference type="InterPro" id="IPR001805">
    <property type="entry name" value="Adenokinase"/>
</dbReference>
<keyword evidence="4" id="KW-0808">Transferase</keyword>
<gene>
    <name evidence="10" type="ORF">OWR29_40630</name>
</gene>
<dbReference type="PANTHER" id="PTHR45769">
    <property type="entry name" value="ADENOSINE KINASE"/>
    <property type="match status" value="1"/>
</dbReference>
<keyword evidence="7 10" id="KW-0418">Kinase</keyword>
<comment type="caution">
    <text evidence="10">The sequence shown here is derived from an EMBL/GenBank/DDBJ whole genome shotgun (WGS) entry which is preliminary data.</text>
</comment>
<evidence type="ECO:0000313" key="10">
    <source>
        <dbReference type="EMBL" id="MCY1144339.1"/>
    </source>
</evidence>
<keyword evidence="8" id="KW-0067">ATP-binding</keyword>
<dbReference type="Gene3D" id="3.40.1190.20">
    <property type="match status" value="1"/>
</dbReference>
<keyword evidence="5" id="KW-0660">Purine salvage</keyword>
<evidence type="ECO:0000259" key="9">
    <source>
        <dbReference type="Pfam" id="PF00294"/>
    </source>
</evidence>
<evidence type="ECO:0000256" key="5">
    <source>
        <dbReference type="ARBA" id="ARBA00022726"/>
    </source>
</evidence>
<protein>
    <recommendedName>
        <fullName evidence="3">adenosine kinase</fullName>
        <ecNumber evidence="3">2.7.1.20</ecNumber>
    </recommendedName>
</protein>
<dbReference type="EC" id="2.7.1.20" evidence="3"/>
<dbReference type="InterPro" id="IPR029056">
    <property type="entry name" value="Ribokinase-like"/>
</dbReference>
<accession>A0ABT4BCT5</accession>
<name>A0ABT4BCT5_9ACTN</name>
<evidence type="ECO:0000256" key="8">
    <source>
        <dbReference type="ARBA" id="ARBA00022840"/>
    </source>
</evidence>
<organism evidence="10 11">
    <name type="scientific">Paractinoplanes pyxinae</name>
    <dbReference type="NCBI Taxonomy" id="2997416"/>
    <lineage>
        <taxon>Bacteria</taxon>
        <taxon>Bacillati</taxon>
        <taxon>Actinomycetota</taxon>
        <taxon>Actinomycetes</taxon>
        <taxon>Micromonosporales</taxon>
        <taxon>Micromonosporaceae</taxon>
        <taxon>Paractinoplanes</taxon>
    </lineage>
</organism>
<evidence type="ECO:0000256" key="1">
    <source>
        <dbReference type="ARBA" id="ARBA00001946"/>
    </source>
</evidence>
<proteinExistence type="predicted"/>
<sequence>MTGLDVVGVGALNLDYLSRIRMPRGWEHGVEHSVDAATIEALLGQADYRVTLGGSAFNTIHAMALEDAGLRLGYVGVAGRIPLRAPSVVDAMDAYGIDRRFVFADERLGGVCFSVMHDGDRTLFTHAGANTAFADHLDAHFDEVVAYLAGARLIHVTSFLDDRTPGRLLAVLTAVKAANPRALISCDPGHVWCANRTSDIDGILRLSDYLLLNRRERQELAGSFPHGIVKHPHGTEVAGTFLPQVPLPPEEIVDATGAGDVFAAGLLLELAAGPGRLIAGCERGMSLARQELRRTR</sequence>
<dbReference type="InterPro" id="IPR011611">
    <property type="entry name" value="PfkB_dom"/>
</dbReference>